<dbReference type="Pfam" id="PF01478">
    <property type="entry name" value="Peptidase_A24"/>
    <property type="match status" value="1"/>
</dbReference>
<protein>
    <submittedName>
        <fullName evidence="4">Prepilin peptidase</fullName>
    </submittedName>
</protein>
<keyword evidence="2" id="KW-0812">Transmembrane</keyword>
<dbReference type="Gene3D" id="1.20.120.1220">
    <property type="match status" value="1"/>
</dbReference>
<feature type="domain" description="Prepilin type IV endopeptidase peptidase" evidence="3">
    <location>
        <begin position="13"/>
        <end position="114"/>
    </location>
</feature>
<evidence type="ECO:0000259" key="3">
    <source>
        <dbReference type="Pfam" id="PF01478"/>
    </source>
</evidence>
<keyword evidence="2" id="KW-1133">Transmembrane helix</keyword>
<accession>A0ABY5GY62</accession>
<keyword evidence="5" id="KW-1185">Reference proteome</keyword>
<feature type="transmembrane region" description="Helical" evidence="2">
    <location>
        <begin position="97"/>
        <end position="120"/>
    </location>
</feature>
<evidence type="ECO:0000256" key="1">
    <source>
        <dbReference type="ARBA" id="ARBA00005801"/>
    </source>
</evidence>
<feature type="transmembrane region" description="Helical" evidence="2">
    <location>
        <begin position="57"/>
        <end position="77"/>
    </location>
</feature>
<keyword evidence="2" id="KW-0472">Membrane</keyword>
<gene>
    <name evidence="4" type="ORF">KDX31_06070</name>
</gene>
<name>A0ABY5GY62_9GAMM</name>
<sequence>MQPTLASDLLMLSLLLLLFFATAWDIIKHIIPNLVSLAILICGVIYHVIWDGWAGSITALSGLLIGFFIFIPFYITGGMAAGDVKLMAAVGSLLGPQLATLAAGLSLIAGCLLALALVLLKGDLPNLFKRYYRILKTFCLTRQLIYEKPHPGDAAALRFPYALAIMAGTLLALAHQSQLNFYYLRSLFDGGVL</sequence>
<evidence type="ECO:0000313" key="4">
    <source>
        <dbReference type="EMBL" id="UTW04567.1"/>
    </source>
</evidence>
<evidence type="ECO:0000313" key="5">
    <source>
        <dbReference type="Proteomes" id="UP001059950"/>
    </source>
</evidence>
<reference evidence="4" key="1">
    <citation type="submission" date="2021-04" db="EMBL/GenBank/DDBJ databases">
        <title>Oceanospirillales bacteria with DddD are important DMSP degraders in coastal seawater.</title>
        <authorList>
            <person name="Liu J."/>
        </authorList>
    </citation>
    <scope>NUCLEOTIDE SEQUENCE</scope>
    <source>
        <strain evidence="4">GY6</strain>
    </source>
</reference>
<organism evidence="4 5">
    <name type="scientific">Amphritea atlantica</name>
    <dbReference type="NCBI Taxonomy" id="355243"/>
    <lineage>
        <taxon>Bacteria</taxon>
        <taxon>Pseudomonadati</taxon>
        <taxon>Pseudomonadota</taxon>
        <taxon>Gammaproteobacteria</taxon>
        <taxon>Oceanospirillales</taxon>
        <taxon>Oceanospirillaceae</taxon>
        <taxon>Amphritea</taxon>
    </lineage>
</organism>
<comment type="similarity">
    <text evidence="1">Belongs to the peptidase A24 family.</text>
</comment>
<dbReference type="InterPro" id="IPR050882">
    <property type="entry name" value="Prepilin_peptidase/N-MTase"/>
</dbReference>
<feature type="transmembrane region" description="Helical" evidence="2">
    <location>
        <begin position="33"/>
        <end position="50"/>
    </location>
</feature>
<proteinExistence type="inferred from homology"/>
<dbReference type="Proteomes" id="UP001059950">
    <property type="component" value="Chromosome"/>
</dbReference>
<evidence type="ECO:0000256" key="2">
    <source>
        <dbReference type="SAM" id="Phobius"/>
    </source>
</evidence>
<dbReference type="EMBL" id="CP073344">
    <property type="protein sequence ID" value="UTW04567.1"/>
    <property type="molecule type" value="Genomic_DNA"/>
</dbReference>
<dbReference type="InterPro" id="IPR000045">
    <property type="entry name" value="Prepilin_IV_endopep_pep"/>
</dbReference>
<dbReference type="PANTHER" id="PTHR30487:SF0">
    <property type="entry name" value="PREPILIN LEADER PEPTIDASE_N-METHYLTRANSFERASE-RELATED"/>
    <property type="match status" value="1"/>
</dbReference>
<dbReference type="PANTHER" id="PTHR30487">
    <property type="entry name" value="TYPE 4 PREPILIN-LIKE PROTEINS LEADER PEPTIDE-PROCESSING ENZYME"/>
    <property type="match status" value="1"/>
</dbReference>